<keyword evidence="3" id="KW-1185">Reference proteome</keyword>
<proteinExistence type="predicted"/>
<evidence type="ECO:0000313" key="3">
    <source>
        <dbReference type="Proteomes" id="UP000003022"/>
    </source>
</evidence>
<evidence type="ECO:0000313" key="2">
    <source>
        <dbReference type="EMBL" id="EGG47759.1"/>
    </source>
</evidence>
<dbReference type="STRING" id="996637.SGM_1845"/>
<comment type="caution">
    <text evidence="2">The sequence shown here is derived from an EMBL/GenBank/DDBJ whole genome shotgun (WGS) entry which is preliminary data.</text>
</comment>
<organism evidence="2 3">
    <name type="scientific">Streptomyces griseoaurantiacus M045</name>
    <dbReference type="NCBI Taxonomy" id="996637"/>
    <lineage>
        <taxon>Bacteria</taxon>
        <taxon>Bacillati</taxon>
        <taxon>Actinomycetota</taxon>
        <taxon>Actinomycetes</taxon>
        <taxon>Kitasatosporales</taxon>
        <taxon>Streptomycetaceae</taxon>
        <taxon>Streptomyces</taxon>
        <taxon>Streptomyces aurantiacus group</taxon>
    </lineage>
</organism>
<name>F3NFE6_9ACTN</name>
<protein>
    <submittedName>
        <fullName evidence="2">Type II secretion system protein E</fullName>
    </submittedName>
</protein>
<feature type="region of interest" description="Disordered" evidence="1">
    <location>
        <begin position="257"/>
        <end position="308"/>
    </location>
</feature>
<gene>
    <name evidence="2" type="ORF">SGM_1845</name>
</gene>
<evidence type="ECO:0000256" key="1">
    <source>
        <dbReference type="SAM" id="MobiDB-lite"/>
    </source>
</evidence>
<sequence>MPHGLRPSGTGARVDGRLRLLHGLRLRLLRGLRRLPLSAGLAGRLREAVPAGLGVRLGARRGEAGRRSRGALLELGVRCGRSGLGGRRTGRPGLRRGRLREAVTTRRGHRRALLREPVAGLRSGRAGRLRSRLCCRLRPGLRSRLCRRLWEAVPRLGRRLPLGTGLCGGLREAVPLLRAGRCGRRRLVPAGGRLLRCRRRRRCLRRLSRLSRVSRLRCLRWLSRLSRLRCLRGLLRGHGLLSRTGGSLLRTRSALRLRGRGRGRHGSAGLRRTGPVSRRRGRGRRRLVGGRQRGQRGTGYRRRHPSRF</sequence>
<dbReference type="EMBL" id="AEYX01000029">
    <property type="protein sequence ID" value="EGG47759.1"/>
    <property type="molecule type" value="Genomic_DNA"/>
</dbReference>
<accession>F3NFE6</accession>
<dbReference type="AlphaFoldDB" id="F3NFE6"/>
<feature type="compositionally biased region" description="Low complexity" evidence="1">
    <location>
        <begin position="267"/>
        <end position="276"/>
    </location>
</feature>
<feature type="compositionally biased region" description="Basic residues" evidence="1">
    <location>
        <begin position="277"/>
        <end position="288"/>
    </location>
</feature>
<reference evidence="2 3" key="1">
    <citation type="journal article" date="2011" name="J. Bacteriol.">
        <title>Draft genome sequence of the marine bacterium Streptomyces griseoaurantiacus M045, which produces novel manumycin-type antibiotics with a pABA core component.</title>
        <authorList>
            <person name="Li F."/>
            <person name="Jiang P."/>
            <person name="Zheng H."/>
            <person name="Wang S."/>
            <person name="Zhao G."/>
            <person name="Qin S."/>
            <person name="Liu Z."/>
        </authorList>
    </citation>
    <scope>NUCLEOTIDE SEQUENCE [LARGE SCALE GENOMIC DNA]</scope>
    <source>
        <strain evidence="2 3">M045</strain>
    </source>
</reference>
<feature type="compositionally biased region" description="Basic residues" evidence="1">
    <location>
        <begin position="299"/>
        <end position="308"/>
    </location>
</feature>
<dbReference type="Proteomes" id="UP000003022">
    <property type="component" value="Unassembled WGS sequence"/>
</dbReference>